<protein>
    <submittedName>
        <fullName evidence="4">Uncharacterized protein</fullName>
    </submittedName>
</protein>
<organism evidence="4 6">
    <name type="scientific">Didymodactylos carnosus</name>
    <dbReference type="NCBI Taxonomy" id="1234261"/>
    <lineage>
        <taxon>Eukaryota</taxon>
        <taxon>Metazoa</taxon>
        <taxon>Spiralia</taxon>
        <taxon>Gnathifera</taxon>
        <taxon>Rotifera</taxon>
        <taxon>Eurotatoria</taxon>
        <taxon>Bdelloidea</taxon>
        <taxon>Philodinida</taxon>
        <taxon>Philodinidae</taxon>
        <taxon>Didymodactylos</taxon>
    </lineage>
</organism>
<comment type="caution">
    <text evidence="4">The sequence shown here is derived from an EMBL/GenBank/DDBJ whole genome shotgun (WGS) entry which is preliminary data.</text>
</comment>
<keyword evidence="2" id="KW-0472">Membrane</keyword>
<evidence type="ECO:0000313" key="6">
    <source>
        <dbReference type="Proteomes" id="UP000663829"/>
    </source>
</evidence>
<accession>A0A814NC22</accession>
<dbReference type="EMBL" id="CAJOBC010005222">
    <property type="protein sequence ID" value="CAF3856185.1"/>
    <property type="molecule type" value="Genomic_DNA"/>
</dbReference>
<gene>
    <name evidence="4" type="ORF">GPM918_LOCUS18245</name>
    <name evidence="5" type="ORF">SRO942_LOCUS18239</name>
</gene>
<dbReference type="AlphaFoldDB" id="A0A814NC22"/>
<dbReference type="EMBL" id="CAJNOQ010005223">
    <property type="protein sequence ID" value="CAF1090739.1"/>
    <property type="molecule type" value="Genomic_DNA"/>
</dbReference>
<keyword evidence="1" id="KW-0175">Coiled coil</keyword>
<dbReference type="Proteomes" id="UP000663829">
    <property type="component" value="Unassembled WGS sequence"/>
</dbReference>
<evidence type="ECO:0000313" key="4">
    <source>
        <dbReference type="EMBL" id="CAF1090739.1"/>
    </source>
</evidence>
<keyword evidence="6" id="KW-1185">Reference proteome</keyword>
<name>A0A814NC22_9BILA</name>
<feature type="coiled-coil region" evidence="1">
    <location>
        <begin position="70"/>
        <end position="97"/>
    </location>
</feature>
<proteinExistence type="predicted"/>
<evidence type="ECO:0000313" key="5">
    <source>
        <dbReference type="EMBL" id="CAF3856185.1"/>
    </source>
</evidence>
<evidence type="ECO:0000256" key="2">
    <source>
        <dbReference type="SAM" id="Phobius"/>
    </source>
</evidence>
<feature type="transmembrane region" description="Helical" evidence="2">
    <location>
        <begin position="100"/>
        <end position="124"/>
    </location>
</feature>
<evidence type="ECO:0000256" key="3">
    <source>
        <dbReference type="SAM" id="SignalP"/>
    </source>
</evidence>
<sequence>MILKMIFYIFRVLILIIITEGSRVQPPYASKSADHVPSILIENLIQSSKTQLEQSKTLIDNHYDKIKTHVEETVKSIDNHRERIDNHSKQLDKHKNILKFVYSVFSLVLVVLILLLIVILICILKKWFVCKPKRRATSNSLSFLARPGTANERVAKQEISTVDNFTLTNAIAAVLAEKLS</sequence>
<keyword evidence="2" id="KW-1133">Transmembrane helix</keyword>
<dbReference type="Proteomes" id="UP000681722">
    <property type="component" value="Unassembled WGS sequence"/>
</dbReference>
<feature type="signal peptide" evidence="3">
    <location>
        <begin position="1"/>
        <end position="21"/>
    </location>
</feature>
<evidence type="ECO:0000256" key="1">
    <source>
        <dbReference type="SAM" id="Coils"/>
    </source>
</evidence>
<reference evidence="4" key="1">
    <citation type="submission" date="2021-02" db="EMBL/GenBank/DDBJ databases">
        <authorList>
            <person name="Nowell W R."/>
        </authorList>
    </citation>
    <scope>NUCLEOTIDE SEQUENCE</scope>
</reference>
<keyword evidence="2" id="KW-0812">Transmembrane</keyword>
<feature type="chain" id="PRO_5035601667" evidence="3">
    <location>
        <begin position="22"/>
        <end position="180"/>
    </location>
</feature>
<keyword evidence="3" id="KW-0732">Signal</keyword>